<dbReference type="InterPro" id="IPR009040">
    <property type="entry name" value="Ferritin-like_diiron"/>
</dbReference>
<dbReference type="Gene3D" id="1.20.1260.10">
    <property type="match status" value="1"/>
</dbReference>
<comment type="caution">
    <text evidence="4">The sequence shown here is derived from an EMBL/GenBank/DDBJ whole genome shotgun (WGS) entry which is preliminary data.</text>
</comment>
<evidence type="ECO:0000256" key="1">
    <source>
        <dbReference type="ARBA" id="ARBA00022434"/>
    </source>
</evidence>
<dbReference type="PANTHER" id="PTHR30295">
    <property type="entry name" value="BACTERIOFERRITIN"/>
    <property type="match status" value="1"/>
</dbReference>
<keyword evidence="2" id="KW-0408">Iron</keyword>
<sequence length="191" mass="21332">MSTKTADADNTFLTDIQTLRERARKSLGEGAITPAYKGDVKKAIDLLQTVVATEIVCTLRYQMNAIAASGINSESIAAEFSKHAQEEQTHMLWAAERIDQLGGVPDMNPEGLASRSAAEYGKAGPLVDMIKQNLVAERIAVEHYRELIRYFSDKDPTTRIMLERILAQEEEHATDMHDFLEAHQGRPFLKD</sequence>
<dbReference type="PANTHER" id="PTHR30295:SF1">
    <property type="entry name" value="DNA PROTECTION DURING STARVATION PROTEIN"/>
    <property type="match status" value="1"/>
</dbReference>
<dbReference type="SUPFAM" id="SSF47240">
    <property type="entry name" value="Ferritin-like"/>
    <property type="match status" value="1"/>
</dbReference>
<dbReference type="InterPro" id="IPR008331">
    <property type="entry name" value="Ferritin_DPS_dom"/>
</dbReference>
<keyword evidence="5" id="KW-1185">Reference proteome</keyword>
<feature type="domain" description="Ferritin-like diiron" evidence="3">
    <location>
        <begin position="37"/>
        <end position="187"/>
    </location>
</feature>
<dbReference type="Proteomes" id="UP000631653">
    <property type="component" value="Unassembled WGS sequence"/>
</dbReference>
<proteinExistence type="predicted"/>
<dbReference type="RefSeq" id="WP_173568736.1">
    <property type="nucleotide sequence ID" value="NZ_WOSY01000002.1"/>
</dbReference>
<dbReference type="InterPro" id="IPR014490">
    <property type="entry name" value="Dps-like"/>
</dbReference>
<dbReference type="EMBL" id="WOSY01000002">
    <property type="protein sequence ID" value="NHN87422.1"/>
    <property type="molecule type" value="Genomic_DNA"/>
</dbReference>
<evidence type="ECO:0000313" key="4">
    <source>
        <dbReference type="EMBL" id="NHN87422.1"/>
    </source>
</evidence>
<protein>
    <submittedName>
        <fullName evidence="4">Bacterioferritin</fullName>
    </submittedName>
</protein>
<reference evidence="4 5" key="1">
    <citation type="journal article" date="2020" name="Int. J. Syst. Evol. Microbiol.">
        <title>Novel acetic acid bacteria from cider fermentations: Acetobacter conturbans sp. nov. and Acetobacter fallax sp. nov.</title>
        <authorList>
            <person name="Sombolestani A.S."/>
            <person name="Cleenwerck I."/>
            <person name="Cnockaert M."/>
            <person name="Borremans W."/>
            <person name="Wieme A.D."/>
            <person name="De Vuyst L."/>
            <person name="Vandamme P."/>
        </authorList>
    </citation>
    <scope>NUCLEOTIDE SEQUENCE [LARGE SCALE GENOMIC DNA]</scope>
    <source>
        <strain evidence="4 5">LMG 1627</strain>
    </source>
</reference>
<dbReference type="Pfam" id="PF00210">
    <property type="entry name" value="Ferritin"/>
    <property type="match status" value="1"/>
</dbReference>
<evidence type="ECO:0000313" key="5">
    <source>
        <dbReference type="Proteomes" id="UP000631653"/>
    </source>
</evidence>
<name>A0ABX0JVK8_9PROT</name>
<keyword evidence="1" id="KW-0409">Iron storage</keyword>
<organism evidence="4 5">
    <name type="scientific">Acetobacter conturbans</name>
    <dbReference type="NCBI Taxonomy" id="1737472"/>
    <lineage>
        <taxon>Bacteria</taxon>
        <taxon>Pseudomonadati</taxon>
        <taxon>Pseudomonadota</taxon>
        <taxon>Alphaproteobacteria</taxon>
        <taxon>Acetobacterales</taxon>
        <taxon>Acetobacteraceae</taxon>
        <taxon>Acetobacter</taxon>
    </lineage>
</organism>
<accession>A0ABX0JVK8</accession>
<evidence type="ECO:0000259" key="3">
    <source>
        <dbReference type="PROSITE" id="PS50905"/>
    </source>
</evidence>
<dbReference type="PROSITE" id="PS50905">
    <property type="entry name" value="FERRITIN_LIKE"/>
    <property type="match status" value="1"/>
</dbReference>
<evidence type="ECO:0000256" key="2">
    <source>
        <dbReference type="ARBA" id="ARBA00023004"/>
    </source>
</evidence>
<dbReference type="InterPro" id="IPR009078">
    <property type="entry name" value="Ferritin-like_SF"/>
</dbReference>
<dbReference type="InterPro" id="IPR012347">
    <property type="entry name" value="Ferritin-like"/>
</dbReference>
<dbReference type="PIRSF" id="PIRSF018063">
    <property type="entry name" value="Ferrtn_UCP018063"/>
    <property type="match status" value="1"/>
</dbReference>
<gene>
    <name evidence="4" type="ORF">GOB81_02070</name>
</gene>
<dbReference type="CDD" id="cd00657">
    <property type="entry name" value="Ferritin_like"/>
    <property type="match status" value="1"/>
</dbReference>